<keyword evidence="1" id="KW-0812">Transmembrane</keyword>
<evidence type="ECO:0008006" key="4">
    <source>
        <dbReference type="Google" id="ProtNLM"/>
    </source>
</evidence>
<proteinExistence type="predicted"/>
<protein>
    <recommendedName>
        <fullName evidence="4">Anti-sigma factor</fullName>
    </recommendedName>
</protein>
<dbReference type="EMBL" id="QWDC01000002">
    <property type="protein sequence ID" value="RFZ92402.1"/>
    <property type="molecule type" value="Genomic_DNA"/>
</dbReference>
<dbReference type="OrthoDB" id="1120747at2"/>
<dbReference type="AlphaFoldDB" id="A0A372NTG0"/>
<name>A0A372NTG0_9SPHI</name>
<evidence type="ECO:0000313" key="3">
    <source>
        <dbReference type="Proteomes" id="UP000264217"/>
    </source>
</evidence>
<reference evidence="2 3" key="1">
    <citation type="submission" date="2018-08" db="EMBL/GenBank/DDBJ databases">
        <title>Mucilaginibacter sp. MYSH2.</title>
        <authorList>
            <person name="Seo T."/>
        </authorList>
    </citation>
    <scope>NUCLEOTIDE SEQUENCE [LARGE SCALE GENOMIC DNA]</scope>
    <source>
        <strain evidence="2 3">MYSH2</strain>
    </source>
</reference>
<accession>A0A372NTG0</accession>
<keyword evidence="1" id="KW-1133">Transmembrane helix</keyword>
<dbReference type="RefSeq" id="WP_117392112.1">
    <property type="nucleotide sequence ID" value="NZ_QWDC01000002.1"/>
</dbReference>
<feature type="transmembrane region" description="Helical" evidence="1">
    <location>
        <begin position="52"/>
        <end position="76"/>
    </location>
</feature>
<evidence type="ECO:0000256" key="1">
    <source>
        <dbReference type="SAM" id="Phobius"/>
    </source>
</evidence>
<keyword evidence="1" id="KW-0472">Membrane</keyword>
<comment type="caution">
    <text evidence="2">The sequence shown here is derived from an EMBL/GenBank/DDBJ whole genome shotgun (WGS) entry which is preliminary data.</text>
</comment>
<keyword evidence="3" id="KW-1185">Reference proteome</keyword>
<evidence type="ECO:0000313" key="2">
    <source>
        <dbReference type="EMBL" id="RFZ92402.1"/>
    </source>
</evidence>
<dbReference type="Proteomes" id="UP000264217">
    <property type="component" value="Unassembled WGS sequence"/>
</dbReference>
<organism evidence="2 3">
    <name type="scientific">Mucilaginibacter conchicola</name>
    <dbReference type="NCBI Taxonomy" id="2303333"/>
    <lineage>
        <taxon>Bacteria</taxon>
        <taxon>Pseudomonadati</taxon>
        <taxon>Bacteroidota</taxon>
        <taxon>Sphingobacteriia</taxon>
        <taxon>Sphingobacteriales</taxon>
        <taxon>Sphingobacteriaceae</taxon>
        <taxon>Mucilaginibacter</taxon>
    </lineage>
</organism>
<sequence length="191" mass="21918">MSKRLEDFISQNREEFDDLEPRADIWANIAKELDAFDEQHAQLPKKREAKTFSLGFVLKVAASVIVVMGIGFGIYLKTLKPANNGVDLADINPTYAKQQVHLVSVIETQKNELKQIAKFDPQLYEEFNGEITRMQSIYKKLNAELATSPNQERVLRAMIRNLQIQTEVLNQQLSVIQQFNDSKNQQHEKSI</sequence>
<gene>
    <name evidence="2" type="ORF">D0C36_13310</name>
</gene>